<keyword evidence="5" id="KW-1185">Reference proteome</keyword>
<reference evidence="4 5" key="1">
    <citation type="submission" date="2023-01" db="EMBL/GenBank/DDBJ databases">
        <authorList>
            <person name="Lee S.H."/>
            <person name="Jung H.S."/>
            <person name="Yun J.U."/>
        </authorList>
    </citation>
    <scope>NUCLEOTIDE SEQUENCE [LARGE SCALE GENOMIC DNA]</scope>
    <source>
        <strain evidence="4 5">CBA3646</strain>
    </source>
</reference>
<dbReference type="Pfam" id="PF25601">
    <property type="entry name" value="AAA_lid_14"/>
    <property type="match status" value="1"/>
</dbReference>
<dbReference type="SMART" id="SM00091">
    <property type="entry name" value="PAS"/>
    <property type="match status" value="1"/>
</dbReference>
<dbReference type="RefSeq" id="WP_271190920.1">
    <property type="nucleotide sequence ID" value="NZ_CP115667.1"/>
</dbReference>
<keyword evidence="2" id="KW-0067">ATP-binding</keyword>
<dbReference type="Proteomes" id="UP001210339">
    <property type="component" value="Chromosome"/>
</dbReference>
<evidence type="ECO:0000259" key="3">
    <source>
        <dbReference type="PROSITE" id="PS50045"/>
    </source>
</evidence>
<keyword evidence="1" id="KW-0547">Nucleotide-binding</keyword>
<feature type="domain" description="Sigma-54 factor interaction" evidence="3">
    <location>
        <begin position="323"/>
        <end position="541"/>
    </location>
</feature>
<gene>
    <name evidence="4" type="ORF">O6R05_05090</name>
</gene>
<dbReference type="InterPro" id="IPR002078">
    <property type="entry name" value="Sigma_54_int"/>
</dbReference>
<proteinExistence type="predicted"/>
<dbReference type="InterPro" id="IPR000014">
    <property type="entry name" value="PAS"/>
</dbReference>
<dbReference type="InterPro" id="IPR010524">
    <property type="entry name" value="Sig_transdc_resp-reg_PrpR_N"/>
</dbReference>
<dbReference type="PANTHER" id="PTHR32071">
    <property type="entry name" value="TRANSCRIPTIONAL REGULATORY PROTEIN"/>
    <property type="match status" value="1"/>
</dbReference>
<dbReference type="Gene3D" id="3.40.50.10660">
    <property type="entry name" value="PrpR receptor domain-like"/>
    <property type="match status" value="1"/>
</dbReference>
<sequence length="625" mass="70033">MKHYTQSLKPIKICFLGYQRLTEIANEVVAKYPFDGCVIEVIDCVPEKLPELIRELATKGFDIYIAGGANAAVFSRYSQEHLLELAVRDVDYMSALKKASKIGKKIAVVWHRLAHEVNVSLLSDLCNVPADSLSYEDSAELYELMESSDYDVFIGASQVCSFAAQLGKSSVLIYAGEETVRSSLIRARHFAIELRKELTYHALNQSLIRNIPCGIIFTSVNGQISLINQIALNYLNLPSNFSQKRFLGDLFPNLSPDAFLLKDSQREESFKIIDGIRFRCTQVRVNSKGQPVGVLTILRIDNTLKNEKNILGTGQHLAKWKELVSMSECMNRAIELGKKYAMSSLPLALVGDVSLHRQLFAESIHTGGSRAHQPLIVINLPQISPADAGRHLLGSTDSNSSHVGLIEMAKQGTIILKNVQDACPAVQDILLDVLTNNQIIPIGGYDPISINVRFISIFDYPLPRSQIRPDLLSRLCTLQIDLPPLKERQEDIPILFKEAISNLRNQEFRIERFPKAVEALQLYSWPGGTSELEAVAGRFSLFLDENVKITPYTIHHMVIESIGEDNLYHELELLYPCLAERDMAAPNFQKAVEQLKYYLGDTNTSIAQKLGISRSSLWRDLKKTT</sequence>
<evidence type="ECO:0000313" key="5">
    <source>
        <dbReference type="Proteomes" id="UP001210339"/>
    </source>
</evidence>
<protein>
    <submittedName>
        <fullName evidence="4">PrpR N-terminal domain-containing protein</fullName>
    </submittedName>
</protein>
<dbReference type="SUPFAM" id="SSF159800">
    <property type="entry name" value="PrpR receptor domain-like"/>
    <property type="match status" value="1"/>
</dbReference>
<dbReference type="Gene3D" id="3.30.450.20">
    <property type="entry name" value="PAS domain"/>
    <property type="match status" value="1"/>
</dbReference>
<organism evidence="4 5">
    <name type="scientific">Peptoniphilus equinus</name>
    <dbReference type="NCBI Taxonomy" id="3016343"/>
    <lineage>
        <taxon>Bacteria</taxon>
        <taxon>Bacillati</taxon>
        <taxon>Bacillota</taxon>
        <taxon>Tissierellia</taxon>
        <taxon>Tissierellales</taxon>
        <taxon>Peptoniphilaceae</taxon>
        <taxon>Peptoniphilus</taxon>
    </lineage>
</organism>
<dbReference type="Pfam" id="PF06506">
    <property type="entry name" value="PrpR_N"/>
    <property type="match status" value="1"/>
</dbReference>
<evidence type="ECO:0000313" key="4">
    <source>
        <dbReference type="EMBL" id="WBW49388.1"/>
    </source>
</evidence>
<dbReference type="InterPro" id="IPR058031">
    <property type="entry name" value="AAA_lid_NorR"/>
</dbReference>
<dbReference type="Pfam" id="PF00158">
    <property type="entry name" value="Sigma54_activat"/>
    <property type="match status" value="1"/>
</dbReference>
<evidence type="ECO:0000256" key="1">
    <source>
        <dbReference type="ARBA" id="ARBA00022741"/>
    </source>
</evidence>
<accession>A0ABY7QTB4</accession>
<dbReference type="EMBL" id="CP115667">
    <property type="protein sequence ID" value="WBW49388.1"/>
    <property type="molecule type" value="Genomic_DNA"/>
</dbReference>
<dbReference type="Gene3D" id="3.40.50.2300">
    <property type="match status" value="1"/>
</dbReference>
<evidence type="ECO:0000256" key="2">
    <source>
        <dbReference type="ARBA" id="ARBA00022840"/>
    </source>
</evidence>
<dbReference type="PROSITE" id="PS50045">
    <property type="entry name" value="SIGMA54_INTERACT_4"/>
    <property type="match status" value="1"/>
</dbReference>
<dbReference type="SUPFAM" id="SSF52540">
    <property type="entry name" value="P-loop containing nucleoside triphosphate hydrolases"/>
    <property type="match status" value="1"/>
</dbReference>
<dbReference type="Gene3D" id="3.40.50.300">
    <property type="entry name" value="P-loop containing nucleotide triphosphate hydrolases"/>
    <property type="match status" value="1"/>
</dbReference>
<dbReference type="InterPro" id="IPR027417">
    <property type="entry name" value="P-loop_NTPase"/>
</dbReference>
<name>A0ABY7QTB4_9FIRM</name>
<dbReference type="Gene3D" id="1.10.8.60">
    <property type="match status" value="1"/>
</dbReference>